<sequence length="51" mass="6101">MLSLSIDKILNSLYIFNTYDGEFFEQNYWFVLVLNELDLYIKTLESESISK</sequence>
<reference evidence="1" key="1">
    <citation type="submission" date="2024-11" db="EMBL/GenBank/DDBJ databases">
        <title>Sequencing of Borrelia variable plasmids from multiple Borrelia sensu lato isolates.</title>
        <authorList>
            <person name="Mongodin E.F."/>
            <person name="Rudenko N."/>
            <person name="Fraser C.M."/>
            <person name="Schutzer S."/>
            <person name="Luft B."/>
            <person name="Morgan R."/>
            <person name="Casjens S."/>
            <person name="Qiu W."/>
        </authorList>
    </citation>
    <scope>NUCLEOTIDE SEQUENCE</scope>
    <source>
        <strain evidence="1">SCW30h</strain>
    </source>
</reference>
<protein>
    <submittedName>
        <fullName evidence="1">Uncharacterized protein</fullName>
    </submittedName>
</protein>
<gene>
    <name evidence="1" type="ORF">QIA00_05005</name>
</gene>
<evidence type="ECO:0000313" key="2">
    <source>
        <dbReference type="Proteomes" id="UP001305925"/>
    </source>
</evidence>
<accession>A0ACD5G6G4</accession>
<proteinExistence type="predicted"/>
<geneLocation type="plasmid" evidence="1 2">
    <name>lp36</name>
</geneLocation>
<keyword evidence="2" id="KW-1185">Reference proteome</keyword>
<dbReference type="EMBL" id="CP179252">
    <property type="protein sequence ID" value="XOU08927.1"/>
    <property type="molecule type" value="Genomic_DNA"/>
</dbReference>
<keyword evidence="1" id="KW-0614">Plasmid</keyword>
<evidence type="ECO:0000313" key="1">
    <source>
        <dbReference type="EMBL" id="XOU08927.1"/>
    </source>
</evidence>
<organism evidence="1 2">
    <name type="scientific">Borreliella americana</name>
    <dbReference type="NCBI Taxonomy" id="478807"/>
    <lineage>
        <taxon>Bacteria</taxon>
        <taxon>Pseudomonadati</taxon>
        <taxon>Spirochaetota</taxon>
        <taxon>Spirochaetia</taxon>
        <taxon>Spirochaetales</taxon>
        <taxon>Borreliaceae</taxon>
        <taxon>Borreliella</taxon>
    </lineage>
</organism>
<name>A0ACD5G6G4_9SPIR</name>
<dbReference type="Proteomes" id="UP001305925">
    <property type="component" value="Plasmid lp36"/>
</dbReference>